<gene>
    <name evidence="1" type="ORF">DK847_17135</name>
</gene>
<dbReference type="AlphaFoldDB" id="A0A2W2BI29"/>
<keyword evidence="2" id="KW-1185">Reference proteome</keyword>
<dbReference type="GO" id="GO:0046653">
    <property type="term" value="P:tetrahydrofolate metabolic process"/>
    <property type="evidence" value="ECO:0007669"/>
    <property type="project" value="InterPro"/>
</dbReference>
<dbReference type="InterPro" id="IPR038561">
    <property type="entry name" value="SoxD_sf"/>
</dbReference>
<dbReference type="EMBL" id="QKVK01000009">
    <property type="protein sequence ID" value="PZF75567.1"/>
    <property type="molecule type" value="Genomic_DNA"/>
</dbReference>
<protein>
    <submittedName>
        <fullName evidence="1">Sarcosine oxidase subunit delta</fullName>
    </submittedName>
</protein>
<dbReference type="RefSeq" id="WP_111199761.1">
    <property type="nucleotide sequence ID" value="NZ_QKVK01000009.1"/>
</dbReference>
<comment type="caution">
    <text evidence="1">The sequence shown here is derived from an EMBL/GenBank/DDBJ whole genome shotgun (WGS) entry which is preliminary data.</text>
</comment>
<proteinExistence type="predicted"/>
<dbReference type="Proteomes" id="UP000248795">
    <property type="component" value="Unassembled WGS sequence"/>
</dbReference>
<dbReference type="Pfam" id="PF04267">
    <property type="entry name" value="SoxD"/>
    <property type="match status" value="1"/>
</dbReference>
<evidence type="ECO:0000313" key="1">
    <source>
        <dbReference type="EMBL" id="PZF75567.1"/>
    </source>
</evidence>
<name>A0A2W2BI29_9HYPH</name>
<reference evidence="2" key="1">
    <citation type="submission" date="2018-06" db="EMBL/GenBank/DDBJ databases">
        <title>Aestuariibacter litoralis strain KCTC 52945T.</title>
        <authorList>
            <person name="Li X."/>
            <person name="Salam N."/>
            <person name="Li J.-L."/>
            <person name="Chen Y.-M."/>
            <person name="Yang Z.-W."/>
            <person name="Zhang L.-Y."/>
            <person name="Han M.-X."/>
            <person name="Xiao M."/>
            <person name="Li W.-J."/>
        </authorList>
    </citation>
    <scope>NUCLEOTIDE SEQUENCE [LARGE SCALE GENOMIC DNA]</scope>
    <source>
        <strain evidence="2">KCTC 52945</strain>
    </source>
</reference>
<evidence type="ECO:0000313" key="2">
    <source>
        <dbReference type="Proteomes" id="UP000248795"/>
    </source>
</evidence>
<sequence length="94" mass="10688">MLIPCPHCGTRPVEEFTFLGDAAPTRPTTNDPSSMEAWYEYVYLRNNPRGRIDEYAHHSGGCRSWLVVQRNTETHEVYGAVTARDFASRKEAKA</sequence>
<dbReference type="InterPro" id="IPR006279">
    <property type="entry name" value="SoxD"/>
</dbReference>
<accession>A0A2W2BI29</accession>
<organism evidence="1 2">
    <name type="scientific">Aestuariivirga litoralis</name>
    <dbReference type="NCBI Taxonomy" id="2650924"/>
    <lineage>
        <taxon>Bacteria</taxon>
        <taxon>Pseudomonadati</taxon>
        <taxon>Pseudomonadota</taxon>
        <taxon>Alphaproteobacteria</taxon>
        <taxon>Hyphomicrobiales</taxon>
        <taxon>Aestuariivirgaceae</taxon>
        <taxon>Aestuariivirga</taxon>
    </lineage>
</organism>
<dbReference type="GO" id="GO:0008115">
    <property type="term" value="F:sarcosine oxidase activity"/>
    <property type="evidence" value="ECO:0007669"/>
    <property type="project" value="InterPro"/>
</dbReference>
<dbReference type="Gene3D" id="3.30.2270.10">
    <property type="entry name" value="Folate-binding superfamily"/>
    <property type="match status" value="1"/>
</dbReference>